<feature type="region of interest" description="Disordered" evidence="4">
    <location>
        <begin position="1071"/>
        <end position="1121"/>
    </location>
</feature>
<evidence type="ECO:0000256" key="4">
    <source>
        <dbReference type="SAM" id="MobiDB-lite"/>
    </source>
</evidence>
<feature type="region of interest" description="Disordered" evidence="4">
    <location>
        <begin position="238"/>
        <end position="329"/>
    </location>
</feature>
<dbReference type="CDD" id="cd18793">
    <property type="entry name" value="SF2_C_SNF"/>
    <property type="match status" value="1"/>
</dbReference>
<dbReference type="GO" id="GO:0005524">
    <property type="term" value="F:ATP binding"/>
    <property type="evidence" value="ECO:0007669"/>
    <property type="project" value="UniProtKB-KW"/>
</dbReference>
<dbReference type="GO" id="GO:0006281">
    <property type="term" value="P:DNA repair"/>
    <property type="evidence" value="ECO:0007669"/>
    <property type="project" value="TreeGrafter"/>
</dbReference>
<comment type="caution">
    <text evidence="7">The sequence shown here is derived from an EMBL/GenBank/DDBJ whole genome shotgun (WGS) entry which is preliminary data.</text>
</comment>
<dbReference type="InterPro" id="IPR038718">
    <property type="entry name" value="SNF2-like_sf"/>
</dbReference>
<feature type="compositionally biased region" description="Basic and acidic residues" evidence="4">
    <location>
        <begin position="280"/>
        <end position="290"/>
    </location>
</feature>
<dbReference type="SUPFAM" id="SSF52540">
    <property type="entry name" value="P-loop containing nucleoside triphosphate hydrolases"/>
    <property type="match status" value="2"/>
</dbReference>
<evidence type="ECO:0000256" key="2">
    <source>
        <dbReference type="ARBA" id="ARBA00022801"/>
    </source>
</evidence>
<feature type="region of interest" description="Disordered" evidence="4">
    <location>
        <begin position="1"/>
        <end position="76"/>
    </location>
</feature>
<keyword evidence="3" id="KW-0067">ATP-binding</keyword>
<dbReference type="PANTHER" id="PTHR45626:SF14">
    <property type="entry name" value="ATP-DEPENDENT DNA HELICASE (EUROFUNG)"/>
    <property type="match status" value="1"/>
</dbReference>
<proteinExistence type="predicted"/>
<dbReference type="STRING" id="42251.A0A2T6ZDB7"/>
<dbReference type="Gene3D" id="3.40.50.10810">
    <property type="entry name" value="Tandem AAA-ATPase domain"/>
    <property type="match status" value="1"/>
</dbReference>
<dbReference type="InterPro" id="IPR027417">
    <property type="entry name" value="P-loop_NTPase"/>
</dbReference>
<feature type="compositionally biased region" description="Polar residues" evidence="4">
    <location>
        <begin position="168"/>
        <end position="187"/>
    </location>
</feature>
<feature type="compositionally biased region" description="Basic residues" evidence="4">
    <location>
        <begin position="767"/>
        <end position="787"/>
    </location>
</feature>
<feature type="region of interest" description="Disordered" evidence="4">
    <location>
        <begin position="114"/>
        <end position="208"/>
    </location>
</feature>
<dbReference type="Proteomes" id="UP000244722">
    <property type="component" value="Unassembled WGS sequence"/>
</dbReference>
<name>A0A2T6ZDB7_TUBBO</name>
<feature type="compositionally biased region" description="Acidic residues" evidence="4">
    <location>
        <begin position="268"/>
        <end position="279"/>
    </location>
</feature>
<dbReference type="PROSITE" id="PS51194">
    <property type="entry name" value="HELICASE_CTER"/>
    <property type="match status" value="1"/>
</dbReference>
<keyword evidence="1" id="KW-0547">Nucleotide-binding</keyword>
<dbReference type="InterPro" id="IPR014001">
    <property type="entry name" value="Helicase_ATP-bd"/>
</dbReference>
<dbReference type="InterPro" id="IPR000330">
    <property type="entry name" value="SNF2_N"/>
</dbReference>
<dbReference type="EMBL" id="NESQ01000373">
    <property type="protein sequence ID" value="PUU73482.1"/>
    <property type="molecule type" value="Genomic_DNA"/>
</dbReference>
<keyword evidence="2" id="KW-0378">Hydrolase</keyword>
<feature type="compositionally biased region" description="Acidic residues" evidence="4">
    <location>
        <begin position="291"/>
        <end position="329"/>
    </location>
</feature>
<dbReference type="GO" id="GO:0005634">
    <property type="term" value="C:nucleus"/>
    <property type="evidence" value="ECO:0007669"/>
    <property type="project" value="TreeGrafter"/>
</dbReference>
<dbReference type="Pfam" id="PF00176">
    <property type="entry name" value="SNF2-rel_dom"/>
    <property type="match status" value="1"/>
</dbReference>
<dbReference type="InterPro" id="IPR050628">
    <property type="entry name" value="SNF2_RAD54_helicase_TF"/>
</dbReference>
<dbReference type="CDD" id="cd18008">
    <property type="entry name" value="DEXDc_SHPRH-like"/>
    <property type="match status" value="1"/>
</dbReference>
<dbReference type="PANTHER" id="PTHR45626">
    <property type="entry name" value="TRANSCRIPTION TERMINATION FACTOR 2-RELATED"/>
    <property type="match status" value="1"/>
</dbReference>
<sequence>MSSPPPSPPHKAQATSASSSSSISGPYGPRNTLDKGTPPGFAAVNSRLHEPPKFGSTTPMRSTLAPIPGIQASTAVNRRLDYSGSDYTKHDGHGNAEELRRHVPVVIARRDEFMQPLPLGGPKDAWRPRKPTNPTNAIDLTATDDQLPVVIPRPQGAPSFHSSYRGGPSSSGFTSINQSTQNTIDLTKQNRRFPPTFSIPGGGAIPGADGTYYGGTYVDNEKTTESIKELLEGINDFPATRRSRRKKTKKAAAGEDEGLTKLMKEMNTGEDGEPALEEGEGAKKEAKGEEKVEEEGEEKMEEGEEEEEEEEEEEDVEDEDEEDEEEDMSVVEGLNVTLLPHQIRGLAFLLSREEGKARGGILADDMGLGKTIQSISLILSHPHPNYPLTGSRSALSPQSKKAAAKLPSDLEKGTLVIAPLALIKQWEAEIARRTTDSHKMRVCVHHGPNRAKDPSKLRRYDVVITTYDVIRSEHKDPSFTEGSDGNGQQVGCFGLRWWRIILDEAHTIKNRLAKVSLAACALRARYRWCLTGTPLQNKIEELQSLIKFLRVAPFDDLAVWKEQIARPMTQGHEGVALKRLKVVLGAIMLRRTKDVLRKDGEKLEAEGGQNRMKLPARKMEKVAVHFDAREKEFYEKLETRTEENLEKMLSGFGAVGGKGGGGVNMTSALLLLLRLRQACNHPQLVAGKIHKDKESGLGLATPRKKSNKPATAVDDVLDDELAGLLGGLSVDAKKCDVCFSDLTKEESQRGEARCAHCRADLDELSRSAKKAKRKGEKIKGKKVKNRGRPIVLDSDDEEDKPELEIYAESEEDDDEGSQAEEGTDTSDEDDYVKLRARKTHSLIDDEAEEASEEESDEDYPSLTISTKIKYLLAVLEKELKSKNKTIVFSQFTSMLDLIEPFLHRKGITFTRYDGSMKNDDREASLRRLRGEGEYAPRPGREDRDWCGVLLCSLKCGALGLNLTAACRVVILEPFWNPFVEEQAIDRVHRIGQETDVVVYKITVAGSVEERILQLQDQKRELAKAAFGDGDGGLGNAKAAKLSMKDILYLFRRDAEGVNSSAEARGLGARTKILGKGPSRGGDDERGVGYTREVPGRYVTPSAEEEQERKRVSEISNPYGRR</sequence>
<feature type="compositionally biased region" description="Acidic residues" evidence="4">
    <location>
        <begin position="793"/>
        <end position="830"/>
    </location>
</feature>
<dbReference type="InterPro" id="IPR049730">
    <property type="entry name" value="SNF2/RAD54-like_C"/>
</dbReference>
<dbReference type="OrthoDB" id="423559at2759"/>
<gene>
    <name evidence="7" type="ORF">B9Z19DRAFT_1094976</name>
</gene>
<dbReference type="SMART" id="SM00490">
    <property type="entry name" value="HELICc"/>
    <property type="match status" value="1"/>
</dbReference>
<evidence type="ECO:0000256" key="1">
    <source>
        <dbReference type="ARBA" id="ARBA00022741"/>
    </source>
</evidence>
<feature type="domain" description="Helicase ATP-binding" evidence="5">
    <location>
        <begin position="351"/>
        <end position="552"/>
    </location>
</feature>
<feature type="compositionally biased region" description="Basic residues" evidence="4">
    <location>
        <begin position="241"/>
        <end position="250"/>
    </location>
</feature>
<dbReference type="GO" id="GO:0016787">
    <property type="term" value="F:hydrolase activity"/>
    <property type="evidence" value="ECO:0007669"/>
    <property type="project" value="UniProtKB-KW"/>
</dbReference>
<evidence type="ECO:0000256" key="3">
    <source>
        <dbReference type="ARBA" id="ARBA00022840"/>
    </source>
</evidence>
<evidence type="ECO:0000313" key="7">
    <source>
        <dbReference type="EMBL" id="PUU73482.1"/>
    </source>
</evidence>
<protein>
    <submittedName>
        <fullName evidence="7">SNF2 family N-terminal domain-domain-containing protein</fullName>
    </submittedName>
</protein>
<feature type="region of interest" description="Disordered" evidence="4">
    <location>
        <begin position="766"/>
        <end position="832"/>
    </location>
</feature>
<evidence type="ECO:0000259" key="5">
    <source>
        <dbReference type="PROSITE" id="PS51192"/>
    </source>
</evidence>
<evidence type="ECO:0000313" key="8">
    <source>
        <dbReference type="Proteomes" id="UP000244722"/>
    </source>
</evidence>
<dbReference type="AlphaFoldDB" id="A0A2T6ZDB7"/>
<feature type="domain" description="Helicase C-terminal" evidence="6">
    <location>
        <begin position="867"/>
        <end position="1047"/>
    </location>
</feature>
<reference evidence="7 8" key="1">
    <citation type="submission" date="2017-04" db="EMBL/GenBank/DDBJ databases">
        <title>Draft genome sequence of Tuber borchii Vittad., a whitish edible truffle.</title>
        <authorList>
            <consortium name="DOE Joint Genome Institute"/>
            <person name="Murat C."/>
            <person name="Kuo A."/>
            <person name="Barry K.W."/>
            <person name="Clum A."/>
            <person name="Dockter R.B."/>
            <person name="Fauchery L."/>
            <person name="Iotti M."/>
            <person name="Kohler A."/>
            <person name="Labutti K."/>
            <person name="Lindquist E.A."/>
            <person name="Lipzen A."/>
            <person name="Ohm R.A."/>
            <person name="Wang M."/>
            <person name="Grigoriev I.V."/>
            <person name="Zambonelli A."/>
            <person name="Martin F.M."/>
        </authorList>
    </citation>
    <scope>NUCLEOTIDE SEQUENCE [LARGE SCALE GENOMIC DNA]</scope>
    <source>
        <strain evidence="7 8">Tbo3840</strain>
    </source>
</reference>
<dbReference type="Pfam" id="PF00271">
    <property type="entry name" value="Helicase_C"/>
    <property type="match status" value="1"/>
</dbReference>
<accession>A0A2T6ZDB7</accession>
<keyword evidence="8" id="KW-1185">Reference proteome</keyword>
<dbReference type="Gene3D" id="3.40.50.300">
    <property type="entry name" value="P-loop containing nucleotide triphosphate hydrolases"/>
    <property type="match status" value="1"/>
</dbReference>
<dbReference type="InterPro" id="IPR001650">
    <property type="entry name" value="Helicase_C-like"/>
</dbReference>
<organism evidence="7 8">
    <name type="scientific">Tuber borchii</name>
    <name type="common">White truffle</name>
    <dbReference type="NCBI Taxonomy" id="42251"/>
    <lineage>
        <taxon>Eukaryota</taxon>
        <taxon>Fungi</taxon>
        <taxon>Dikarya</taxon>
        <taxon>Ascomycota</taxon>
        <taxon>Pezizomycotina</taxon>
        <taxon>Pezizomycetes</taxon>
        <taxon>Pezizales</taxon>
        <taxon>Tuberaceae</taxon>
        <taxon>Tuber</taxon>
    </lineage>
</organism>
<dbReference type="PROSITE" id="PS51192">
    <property type="entry name" value="HELICASE_ATP_BIND_1"/>
    <property type="match status" value="1"/>
</dbReference>
<evidence type="ECO:0000259" key="6">
    <source>
        <dbReference type="PROSITE" id="PS51194"/>
    </source>
</evidence>
<dbReference type="SMART" id="SM00487">
    <property type="entry name" value="DEXDc"/>
    <property type="match status" value="1"/>
</dbReference>
<dbReference type="GO" id="GO:0008094">
    <property type="term" value="F:ATP-dependent activity, acting on DNA"/>
    <property type="evidence" value="ECO:0007669"/>
    <property type="project" value="TreeGrafter"/>
</dbReference>